<dbReference type="Pfam" id="PF00400">
    <property type="entry name" value="WD40"/>
    <property type="match status" value="5"/>
</dbReference>
<dbReference type="InterPro" id="IPR015943">
    <property type="entry name" value="WD40/YVTN_repeat-like_dom_sf"/>
</dbReference>
<feature type="region of interest" description="Disordered" evidence="2">
    <location>
        <begin position="539"/>
        <end position="572"/>
    </location>
</feature>
<sequence length="775" mass="84230">GNMPRVFLRQILWHSKDNKHPDRVYSVDWQPHGHRLATAGADEFVHIWCVDIKEDMGLNCISRLLGHEGEVNCVRWSPNGALLVSGGAEKEGDMFVSCIMFASLFLFSDKNVIVWRKSEKPENVPLGYDANLLSQFPEFWSRSNLYRCSDSINTLCWSPDGMHIAVALEDAKILILILSEGSCQMGRLCVLEGHTHMIQGIAWDPMNEFIVSQSCDQTVRVWNRKSDGKNWKLENVIKNAKDKCEEGRGNSLLDWESPPSMPSEWNPLSEKIRQNRSLYYPESILPSFFRRLDWSPDGTIFITPAGVQFLQPDEEEKFSSLRRPLCNSTASRSTLPDEPPFLQNPPPKTSPPSFSGSTLPSLSPQTACPPKSPLPNTHFPSPLRNPTGLSPPNTTPHGSGENFSVSYAFHRKLITVSSTPFVTQKSILGVPVAVRFNPVAFKPVIRSSSPPPHGLSPSRASLDPSLRREGGVSTADPRDVGISNASWLFPFDKGEVAAPLSRRKALKGGEADGLPSLLISKEGEISTLLGNTFSDGLYGKQSPVSSTPPPSPIHTLVDPGGSTVPPPIQASPPATTAYKRAKVLPAALPWVSSPNPPPPTHPPPMVKANPVFPKFVYALGTLSGQLLLYDTQCFHGPLAIIRNLHLAAITDLAWSNDGYCLAASSSDGYITLILFDSTELGDVWMPAQAYSSMAASTLPSPPGMLPGGSGAPSIEKKWKLPLSEGGLLLSTEGEGGDLHEGTATPLMDPSYSKGAETLKEEEGPPKLLRVGNAVL</sequence>
<feature type="region of interest" description="Disordered" evidence="2">
    <location>
        <begin position="445"/>
        <end position="477"/>
    </location>
</feature>
<feature type="repeat" description="WD" evidence="1">
    <location>
        <begin position="191"/>
        <end position="223"/>
    </location>
</feature>
<reference evidence="3 4" key="1">
    <citation type="journal article" date="2020" name="bioRxiv">
        <title>Metabolic contributions of an alphaproteobacterial endosymbiont in the apicomplexan Cardiosporidium cionae.</title>
        <authorList>
            <person name="Hunter E.S."/>
            <person name="Paight C.J."/>
            <person name="Lane C.E."/>
        </authorList>
    </citation>
    <scope>NUCLEOTIDE SEQUENCE [LARGE SCALE GENOMIC DNA]</scope>
    <source>
        <strain evidence="3">ESH_2018</strain>
    </source>
</reference>
<dbReference type="InterPro" id="IPR036322">
    <property type="entry name" value="WD40_repeat_dom_sf"/>
</dbReference>
<keyword evidence="1" id="KW-0853">WD repeat</keyword>
<dbReference type="EMBL" id="JADAQX010000589">
    <property type="protein sequence ID" value="KAF8819821.1"/>
    <property type="molecule type" value="Genomic_DNA"/>
</dbReference>
<feature type="region of interest" description="Disordered" evidence="2">
    <location>
        <begin position="328"/>
        <end position="399"/>
    </location>
</feature>
<dbReference type="SUPFAM" id="SSF50978">
    <property type="entry name" value="WD40 repeat-like"/>
    <property type="match status" value="2"/>
</dbReference>
<dbReference type="PANTHER" id="PTHR15271">
    <property type="entry name" value="CHROMATIN ASSEMBLY FACTOR 1 SUBUNIT B"/>
    <property type="match status" value="1"/>
</dbReference>
<dbReference type="InterPro" id="IPR045145">
    <property type="entry name" value="PTHR15271"/>
</dbReference>
<dbReference type="Gene3D" id="2.130.10.10">
    <property type="entry name" value="YVTN repeat-like/Quinoprotein amine dehydrogenase"/>
    <property type="match status" value="3"/>
</dbReference>
<dbReference type="Proteomes" id="UP000823046">
    <property type="component" value="Unassembled WGS sequence"/>
</dbReference>
<dbReference type="SMART" id="SM00320">
    <property type="entry name" value="WD40"/>
    <property type="match status" value="5"/>
</dbReference>
<proteinExistence type="predicted"/>
<comment type="caution">
    <text evidence="3">The sequence shown here is derived from an EMBL/GenBank/DDBJ whole genome shotgun (WGS) entry which is preliminary data.</text>
</comment>
<dbReference type="PROSITE" id="PS50294">
    <property type="entry name" value="WD_REPEATS_REGION"/>
    <property type="match status" value="2"/>
</dbReference>
<feature type="compositionally biased region" description="Pro residues" evidence="2">
    <location>
        <begin position="337"/>
        <end position="350"/>
    </location>
</feature>
<feature type="region of interest" description="Disordered" evidence="2">
    <location>
        <begin position="730"/>
        <end position="764"/>
    </location>
</feature>
<protein>
    <submittedName>
        <fullName evidence="3">WD domain, G-beta repeat-containing protein</fullName>
    </submittedName>
</protein>
<dbReference type="InterPro" id="IPR001680">
    <property type="entry name" value="WD40_rpt"/>
</dbReference>
<feature type="compositionally biased region" description="Polar residues" evidence="2">
    <location>
        <begin position="351"/>
        <end position="366"/>
    </location>
</feature>
<name>A0ABQ7J756_9APIC</name>
<keyword evidence="4" id="KW-1185">Reference proteome</keyword>
<organism evidence="3 4">
    <name type="scientific">Cardiosporidium cionae</name>
    <dbReference type="NCBI Taxonomy" id="476202"/>
    <lineage>
        <taxon>Eukaryota</taxon>
        <taxon>Sar</taxon>
        <taxon>Alveolata</taxon>
        <taxon>Apicomplexa</taxon>
        <taxon>Aconoidasida</taxon>
        <taxon>Nephromycida</taxon>
        <taxon>Cardiosporidium</taxon>
    </lineage>
</organism>
<feature type="repeat" description="WD" evidence="1">
    <location>
        <begin position="64"/>
        <end position="89"/>
    </location>
</feature>
<dbReference type="PANTHER" id="PTHR15271:SF4">
    <property type="entry name" value="CHROMATIN ASSEMBLY FACTOR 1 SUBUNIT B"/>
    <property type="match status" value="1"/>
</dbReference>
<evidence type="ECO:0000256" key="2">
    <source>
        <dbReference type="SAM" id="MobiDB-lite"/>
    </source>
</evidence>
<gene>
    <name evidence="3" type="ORF">IE077_003941</name>
</gene>
<evidence type="ECO:0000313" key="4">
    <source>
        <dbReference type="Proteomes" id="UP000823046"/>
    </source>
</evidence>
<feature type="compositionally biased region" description="Polar residues" evidence="2">
    <location>
        <begin position="387"/>
        <end position="399"/>
    </location>
</feature>
<evidence type="ECO:0000256" key="1">
    <source>
        <dbReference type="PROSITE-ProRule" id="PRU00221"/>
    </source>
</evidence>
<accession>A0ABQ7J756</accession>
<dbReference type="PROSITE" id="PS50082">
    <property type="entry name" value="WD_REPEATS_2"/>
    <property type="match status" value="3"/>
</dbReference>
<feature type="non-terminal residue" evidence="3">
    <location>
        <position position="1"/>
    </location>
</feature>
<evidence type="ECO:0000313" key="3">
    <source>
        <dbReference type="EMBL" id="KAF8819821.1"/>
    </source>
</evidence>
<feature type="repeat" description="WD" evidence="1">
    <location>
        <begin position="17"/>
        <end position="48"/>
    </location>
</feature>